<dbReference type="SUPFAM" id="SSF161070">
    <property type="entry name" value="SNF-like"/>
    <property type="match status" value="1"/>
</dbReference>
<accession>A0AAD7ZJU1</accession>
<organism evidence="13 14">
    <name type="scientific">Diploptera punctata</name>
    <name type="common">Pacific beetle cockroach</name>
    <dbReference type="NCBI Taxonomy" id="6984"/>
    <lineage>
        <taxon>Eukaryota</taxon>
        <taxon>Metazoa</taxon>
        <taxon>Ecdysozoa</taxon>
        <taxon>Arthropoda</taxon>
        <taxon>Hexapoda</taxon>
        <taxon>Insecta</taxon>
        <taxon>Pterygota</taxon>
        <taxon>Neoptera</taxon>
        <taxon>Polyneoptera</taxon>
        <taxon>Dictyoptera</taxon>
        <taxon>Blattodea</taxon>
        <taxon>Blaberoidea</taxon>
        <taxon>Blaberidae</taxon>
        <taxon>Diplopterinae</taxon>
        <taxon>Diploptera</taxon>
    </lineage>
</organism>
<evidence type="ECO:0000256" key="4">
    <source>
        <dbReference type="ARBA" id="ARBA00022692"/>
    </source>
</evidence>
<dbReference type="InterPro" id="IPR037272">
    <property type="entry name" value="SNS_sf"/>
</dbReference>
<name>A0AAD7ZJU1_DIPPU</name>
<dbReference type="GO" id="GO:0089718">
    <property type="term" value="P:amino acid import across plasma membrane"/>
    <property type="evidence" value="ECO:0007669"/>
    <property type="project" value="TreeGrafter"/>
</dbReference>
<dbReference type="EMBL" id="JASPKZ010007863">
    <property type="protein sequence ID" value="KAJ9581685.1"/>
    <property type="molecule type" value="Genomic_DNA"/>
</dbReference>
<protein>
    <recommendedName>
        <fullName evidence="10">Transporter</fullName>
    </recommendedName>
</protein>
<feature type="compositionally biased region" description="Basic and acidic residues" evidence="11">
    <location>
        <begin position="21"/>
        <end position="34"/>
    </location>
</feature>
<sequence length="332" mass="36830">DSLIEERQIKRNAMSPPRGGSLRERGHRPGERPPRPSVAERGNWGSRWEFLLSCVGLSVGIGNVWRFPYLAYQNGGGAFLIPYLIMLALAGKPMYFLELAVGQFGGVGPVALWNCCPIAKGVGCAMVTVSLIVCIYYNVIMSYTVYYMVSSFAAEVPWSKCDPSWADMSTCYVRGSRASEGMNGTYNNQSSHQNGTNSPETASLQYWERHVLQLSSGIEEIGPIKWDLALCLLFSWVVVVLCLVKGIKTSGKVVYFAATFPYAILFILLITGLLQEGSLTGVLYFITPTWEKLLDIQVWQAAAGQMFFSLSVSMGGLIMYSSYNDFRNNVYR</sequence>
<evidence type="ECO:0000256" key="9">
    <source>
        <dbReference type="PIRSR" id="PIRSR600175-2"/>
    </source>
</evidence>
<dbReference type="PANTHER" id="PTHR11616:SF236">
    <property type="entry name" value="TRANSPORTER"/>
    <property type="match status" value="1"/>
</dbReference>
<keyword evidence="3 10" id="KW-0813">Transport</keyword>
<dbReference type="GO" id="GO:0015179">
    <property type="term" value="F:L-amino acid transmembrane transporter activity"/>
    <property type="evidence" value="ECO:0007669"/>
    <property type="project" value="TreeGrafter"/>
</dbReference>
<dbReference type="PROSITE" id="PS50267">
    <property type="entry name" value="NA_NEUROTRAN_SYMP_3"/>
    <property type="match status" value="1"/>
</dbReference>
<dbReference type="GO" id="GO:0015187">
    <property type="term" value="F:glycine transmembrane transporter activity"/>
    <property type="evidence" value="ECO:0007669"/>
    <property type="project" value="TreeGrafter"/>
</dbReference>
<dbReference type="GO" id="GO:0005886">
    <property type="term" value="C:plasma membrane"/>
    <property type="evidence" value="ECO:0007669"/>
    <property type="project" value="TreeGrafter"/>
</dbReference>
<dbReference type="GO" id="GO:0046872">
    <property type="term" value="F:metal ion binding"/>
    <property type="evidence" value="ECO:0007669"/>
    <property type="project" value="UniProtKB-KW"/>
</dbReference>
<evidence type="ECO:0000256" key="6">
    <source>
        <dbReference type="ARBA" id="ARBA00022989"/>
    </source>
</evidence>
<dbReference type="AlphaFoldDB" id="A0AAD7ZJU1"/>
<dbReference type="InterPro" id="IPR000175">
    <property type="entry name" value="Na/ntran_symport"/>
</dbReference>
<feature type="binding site" evidence="8">
    <location>
        <position position="59"/>
    </location>
    <ligand>
        <name>Na(+)</name>
        <dbReference type="ChEBI" id="CHEBI:29101"/>
        <label>1</label>
    </ligand>
</feature>
<comment type="similarity">
    <text evidence="2 10">Belongs to the sodium:neurotransmitter symporter (SNF) (TC 2.A.22) family.</text>
</comment>
<dbReference type="PANTHER" id="PTHR11616">
    <property type="entry name" value="SODIUM/CHLORIDE DEPENDENT TRANSPORTER"/>
    <property type="match status" value="1"/>
</dbReference>
<evidence type="ECO:0000256" key="7">
    <source>
        <dbReference type="ARBA" id="ARBA00023136"/>
    </source>
</evidence>
<dbReference type="Proteomes" id="UP001233999">
    <property type="component" value="Unassembled WGS sequence"/>
</dbReference>
<keyword evidence="8" id="KW-0479">Metal-binding</keyword>
<feature type="transmembrane region" description="Helical" evidence="12">
    <location>
        <begin position="253"/>
        <end position="274"/>
    </location>
</feature>
<feature type="region of interest" description="Disordered" evidence="11">
    <location>
        <begin position="1"/>
        <end position="39"/>
    </location>
</feature>
<comment type="subcellular location">
    <subcellularLocation>
        <location evidence="1">Membrane</location>
        <topology evidence="1">Multi-pass membrane protein</topology>
    </subcellularLocation>
</comment>
<evidence type="ECO:0000256" key="8">
    <source>
        <dbReference type="PIRSR" id="PIRSR600175-1"/>
    </source>
</evidence>
<proteinExistence type="inferred from homology"/>
<dbReference type="PROSITE" id="PS00610">
    <property type="entry name" value="NA_NEUROTRAN_SYMP_1"/>
    <property type="match status" value="1"/>
</dbReference>
<evidence type="ECO:0000256" key="3">
    <source>
        <dbReference type="ARBA" id="ARBA00022448"/>
    </source>
</evidence>
<keyword evidence="9" id="KW-1015">Disulfide bond</keyword>
<feature type="transmembrane region" description="Helical" evidence="12">
    <location>
        <begin position="122"/>
        <end position="149"/>
    </location>
</feature>
<evidence type="ECO:0000313" key="14">
    <source>
        <dbReference type="Proteomes" id="UP001233999"/>
    </source>
</evidence>
<evidence type="ECO:0000256" key="2">
    <source>
        <dbReference type="ARBA" id="ARBA00006459"/>
    </source>
</evidence>
<dbReference type="GO" id="GO:0005283">
    <property type="term" value="F:amino acid:sodium symporter activity"/>
    <property type="evidence" value="ECO:0007669"/>
    <property type="project" value="TreeGrafter"/>
</dbReference>
<feature type="binding site" evidence="8">
    <location>
        <position position="309"/>
    </location>
    <ligand>
        <name>Na(+)</name>
        <dbReference type="ChEBI" id="CHEBI:29101"/>
        <label>1</label>
    </ligand>
</feature>
<keyword evidence="8" id="KW-0915">Sodium</keyword>
<evidence type="ECO:0000256" key="11">
    <source>
        <dbReference type="SAM" id="MobiDB-lite"/>
    </source>
</evidence>
<keyword evidence="4 10" id="KW-0812">Transmembrane</keyword>
<feature type="transmembrane region" description="Helical" evidence="12">
    <location>
        <begin position="80"/>
        <end position="101"/>
    </location>
</feature>
<dbReference type="PRINTS" id="PR00176">
    <property type="entry name" value="NANEUSMPORT"/>
</dbReference>
<dbReference type="Pfam" id="PF00209">
    <property type="entry name" value="SNF"/>
    <property type="match status" value="1"/>
</dbReference>
<feature type="binding site" evidence="8">
    <location>
        <position position="56"/>
    </location>
    <ligand>
        <name>Na(+)</name>
        <dbReference type="ChEBI" id="CHEBI:29101"/>
        <label>1</label>
    </ligand>
</feature>
<keyword evidence="6 12" id="KW-1133">Transmembrane helix</keyword>
<evidence type="ECO:0000256" key="10">
    <source>
        <dbReference type="RuleBase" id="RU003732"/>
    </source>
</evidence>
<reference evidence="13" key="2">
    <citation type="submission" date="2023-05" db="EMBL/GenBank/DDBJ databases">
        <authorList>
            <person name="Fouks B."/>
        </authorList>
    </citation>
    <scope>NUCLEOTIDE SEQUENCE</scope>
    <source>
        <strain evidence="13">Stay&amp;Tobe</strain>
        <tissue evidence="13">Testes</tissue>
    </source>
</reference>
<comment type="caution">
    <text evidence="13">The sequence shown here is derived from an EMBL/GenBank/DDBJ whole genome shotgun (WGS) entry which is preliminary data.</text>
</comment>
<evidence type="ECO:0000256" key="12">
    <source>
        <dbReference type="SAM" id="Phobius"/>
    </source>
</evidence>
<feature type="binding site" evidence="8">
    <location>
        <position position="63"/>
    </location>
    <ligand>
        <name>Na(+)</name>
        <dbReference type="ChEBI" id="CHEBI:29101"/>
        <label>1</label>
    </ligand>
</feature>
<keyword evidence="7 12" id="KW-0472">Membrane</keyword>
<feature type="transmembrane region" description="Helical" evidence="12">
    <location>
        <begin position="298"/>
        <end position="323"/>
    </location>
</feature>
<keyword evidence="5 10" id="KW-0769">Symport</keyword>
<feature type="disulfide bond" evidence="9">
    <location>
        <begin position="161"/>
        <end position="171"/>
    </location>
</feature>
<reference evidence="13" key="1">
    <citation type="journal article" date="2023" name="IScience">
        <title>Live-bearing cockroach genome reveals convergent evolutionary mechanisms linked to viviparity in insects and beyond.</title>
        <authorList>
            <person name="Fouks B."/>
            <person name="Harrison M.C."/>
            <person name="Mikhailova A.A."/>
            <person name="Marchal E."/>
            <person name="English S."/>
            <person name="Carruthers M."/>
            <person name="Jennings E.C."/>
            <person name="Chiamaka E.L."/>
            <person name="Frigard R.A."/>
            <person name="Pippel M."/>
            <person name="Attardo G.M."/>
            <person name="Benoit J.B."/>
            <person name="Bornberg-Bauer E."/>
            <person name="Tobe S.S."/>
        </authorList>
    </citation>
    <scope>NUCLEOTIDE SEQUENCE</scope>
    <source>
        <strain evidence="13">Stay&amp;Tobe</strain>
    </source>
</reference>
<keyword evidence="14" id="KW-1185">Reference proteome</keyword>
<evidence type="ECO:0000256" key="5">
    <source>
        <dbReference type="ARBA" id="ARBA00022847"/>
    </source>
</evidence>
<feature type="non-terminal residue" evidence="13">
    <location>
        <position position="332"/>
    </location>
</feature>
<evidence type="ECO:0000256" key="1">
    <source>
        <dbReference type="ARBA" id="ARBA00004141"/>
    </source>
</evidence>
<gene>
    <name evidence="13" type="ORF">L9F63_023138</name>
</gene>
<evidence type="ECO:0000313" key="13">
    <source>
        <dbReference type="EMBL" id="KAJ9581685.1"/>
    </source>
</evidence>